<keyword evidence="5" id="KW-0808">Transferase</keyword>
<proteinExistence type="inferred from homology"/>
<dbReference type="AlphaFoldDB" id="A0A832I7L2"/>
<dbReference type="GO" id="GO:0030170">
    <property type="term" value="F:pyridoxal phosphate binding"/>
    <property type="evidence" value="ECO:0007669"/>
    <property type="project" value="InterPro"/>
</dbReference>
<comment type="cofactor">
    <cofactor evidence="1 4">
        <name>pyridoxal 5'-phosphate</name>
        <dbReference type="ChEBI" id="CHEBI:597326"/>
    </cofactor>
</comment>
<dbReference type="Gene3D" id="3.90.1150.10">
    <property type="entry name" value="Aspartate Aminotransferase, domain 1"/>
    <property type="match status" value="1"/>
</dbReference>
<dbReference type="GO" id="GO:0016846">
    <property type="term" value="F:carbon-sulfur lyase activity"/>
    <property type="evidence" value="ECO:0007669"/>
    <property type="project" value="TreeGrafter"/>
</dbReference>
<name>A0A832I7L2_9THEM</name>
<evidence type="ECO:0000313" key="5">
    <source>
        <dbReference type="EMBL" id="HGZ79487.1"/>
    </source>
</evidence>
<reference evidence="5" key="1">
    <citation type="journal article" date="2020" name="mSystems">
        <title>Genome- and Community-Level Interaction Insights into Carbon Utilization and Element Cycling Functions of Hydrothermarchaeota in Hydrothermal Sediment.</title>
        <authorList>
            <person name="Zhou Z."/>
            <person name="Liu Y."/>
            <person name="Xu W."/>
            <person name="Pan J."/>
            <person name="Luo Z.H."/>
            <person name="Li M."/>
        </authorList>
    </citation>
    <scope>NUCLEOTIDE SEQUENCE [LARGE SCALE GENOMIC DNA]</scope>
    <source>
        <strain evidence="5">SpSt-86</strain>
    </source>
</reference>
<dbReference type="GO" id="GO:0005737">
    <property type="term" value="C:cytoplasm"/>
    <property type="evidence" value="ECO:0007669"/>
    <property type="project" value="TreeGrafter"/>
</dbReference>
<dbReference type="CDD" id="cd00614">
    <property type="entry name" value="CGS_like"/>
    <property type="match status" value="1"/>
</dbReference>
<evidence type="ECO:0000256" key="2">
    <source>
        <dbReference type="ARBA" id="ARBA00022898"/>
    </source>
</evidence>
<dbReference type="Pfam" id="PF01053">
    <property type="entry name" value="Cys_Met_Meta_PP"/>
    <property type="match status" value="1"/>
</dbReference>
<dbReference type="PIRSF" id="PIRSF001434">
    <property type="entry name" value="CGS"/>
    <property type="match status" value="1"/>
</dbReference>
<accession>A0A832I7L2</accession>
<feature type="modified residue" description="N6-(pyridoxal phosphate)lysine" evidence="3">
    <location>
        <position position="203"/>
    </location>
</feature>
<dbReference type="NCBIfam" id="NF041088">
    <property type="entry name" value="ala_glut_racmase_Arch"/>
    <property type="match status" value="1"/>
</dbReference>
<dbReference type="EMBL" id="DTKQ01000043">
    <property type="protein sequence ID" value="HGZ79487.1"/>
    <property type="molecule type" value="Genomic_DNA"/>
</dbReference>
<dbReference type="PANTHER" id="PTHR11808:SF80">
    <property type="entry name" value="CYSTATHIONINE GAMMA-LYASE"/>
    <property type="match status" value="1"/>
</dbReference>
<keyword evidence="2 3" id="KW-0663">Pyridoxal phosphate</keyword>
<evidence type="ECO:0000256" key="1">
    <source>
        <dbReference type="ARBA" id="ARBA00001933"/>
    </source>
</evidence>
<evidence type="ECO:0000256" key="3">
    <source>
        <dbReference type="PIRSR" id="PIRSR001434-2"/>
    </source>
</evidence>
<keyword evidence="5" id="KW-0032">Aminotransferase</keyword>
<comment type="caution">
    <text evidence="5">The sequence shown here is derived from an EMBL/GenBank/DDBJ whole genome shotgun (WGS) entry which is preliminary data.</text>
</comment>
<dbReference type="InterPro" id="IPR053676">
    <property type="entry name" value="Trans-sulfuration_enzyme-like"/>
</dbReference>
<sequence length="386" mass="43639">MNITQILHSYGEDGFSYSPVSVPIYETSIFSFKNFEEFQNSLLNEFESHLYTRGKNPTAEVVEKKIAALEKAEDAKLFASGVAAISAATMAFLRSGDHVVCVRDAYGWTIKLFSQYLKRFGVEVSFVDGVDPEDFIKATKKNTKLFFLESPTTFTFQLQDLSTIAKFAKENKIKTVIDNTWATPVFQNPIALGIDLVVHSASKYFGGHSDVVAGVVVGSREDIRHIFNTEFMNIGATIGPFEAWLLLRGLRTLHIRMQRHMENTLKVIEYLQTVPEVNEIYYPFYAKHPQYELAKKQMKGGSGLLSIKLKASSLEEIIAFTNAFRVFRIAVSWGGYESLVMPYAATNRDGLTERNKIVRLHIGLEDPDLLIDDLERAFQAMRKVKL</sequence>
<dbReference type="PANTHER" id="PTHR11808">
    <property type="entry name" value="TRANS-SULFURATION ENZYME FAMILY MEMBER"/>
    <property type="match status" value="1"/>
</dbReference>
<dbReference type="GO" id="GO:0019346">
    <property type="term" value="P:transsulfuration"/>
    <property type="evidence" value="ECO:0007669"/>
    <property type="project" value="InterPro"/>
</dbReference>
<organism evidence="5">
    <name type="scientific">Pseudothermotoga hypogea</name>
    <dbReference type="NCBI Taxonomy" id="57487"/>
    <lineage>
        <taxon>Bacteria</taxon>
        <taxon>Thermotogati</taxon>
        <taxon>Thermotogota</taxon>
        <taxon>Thermotogae</taxon>
        <taxon>Thermotogales</taxon>
        <taxon>Thermotogaceae</taxon>
        <taxon>Pseudothermotoga</taxon>
    </lineage>
</organism>
<dbReference type="GO" id="GO:0008483">
    <property type="term" value="F:transaminase activity"/>
    <property type="evidence" value="ECO:0007669"/>
    <property type="project" value="UniProtKB-KW"/>
</dbReference>
<dbReference type="Gene3D" id="3.40.640.10">
    <property type="entry name" value="Type I PLP-dependent aspartate aminotransferase-like (Major domain)"/>
    <property type="match status" value="1"/>
</dbReference>
<dbReference type="InterPro" id="IPR015422">
    <property type="entry name" value="PyrdxlP-dep_Trfase_small"/>
</dbReference>
<gene>
    <name evidence="5" type="ORF">ENW55_05850</name>
</gene>
<comment type="similarity">
    <text evidence="4">Belongs to the trans-sulfuration enzymes family.</text>
</comment>
<dbReference type="InterPro" id="IPR000277">
    <property type="entry name" value="Cys/Met-Metab_PyrdxlP-dep_enz"/>
</dbReference>
<dbReference type="InterPro" id="IPR015424">
    <property type="entry name" value="PyrdxlP-dep_Trfase"/>
</dbReference>
<protein>
    <submittedName>
        <fullName evidence="5">Aminotransferase class I/II-fold pyridoxal phosphate-dependent enzyme</fullName>
    </submittedName>
</protein>
<dbReference type="InterPro" id="IPR015421">
    <property type="entry name" value="PyrdxlP-dep_Trfase_major"/>
</dbReference>
<evidence type="ECO:0000256" key="4">
    <source>
        <dbReference type="RuleBase" id="RU362118"/>
    </source>
</evidence>
<dbReference type="SUPFAM" id="SSF53383">
    <property type="entry name" value="PLP-dependent transferases"/>
    <property type="match status" value="1"/>
</dbReference>
<dbReference type="FunFam" id="3.40.640.10:FF:000046">
    <property type="entry name" value="Cystathionine gamma-lyase"/>
    <property type="match status" value="1"/>
</dbReference>